<dbReference type="InterPro" id="IPR012944">
    <property type="entry name" value="SusD_RagB_dom"/>
</dbReference>
<dbReference type="PROSITE" id="PS51257">
    <property type="entry name" value="PROKAR_LIPOPROTEIN"/>
    <property type="match status" value="1"/>
</dbReference>
<proteinExistence type="inferred from homology"/>
<sequence>MKKILLSILIIGLAAQSCTKVNENVYDKYAAAQFYSTPAGADDALANVYAKITGTWGSNYAGRDNCWYDLNSFSADEQVIPHRNTGDWQLDFAQLYTRTELPSLGIINNTWNWAYSCIYSANLAVSELTTAKADPSKIAEAKVMRAWLYYLLIDDFGDVPFYTDNNTDISKIPQEKRATIYSFIVSELKANVDLLSETRGGTYYGRFNKWAGYMVLAKVYLNAQVYTGTPQWAACLDACSKIAAGNFTLHPATANTAAPLGNTYYELFGDVCPNDETIFALYITENVISGNIYTIRSLNSANGTALIGFNGWNGTIIPGDFYDKYDASDIRRKQFLVGAQAGGVTYTEAVSSLINPGAGPNEGIRDDKFFPVAPADASGESNDFPVYRYADVLLMQAECNVRLGNTSAAAPFLNQVRQRAGLGDIAAPTLQNIYDERGFELNMEGHRRQDMIRFGTYLLPHGAAPNIVPAGAAYQLLYPIPTAALNANTTLKQNPGYPN</sequence>
<dbReference type="Pfam" id="PF14322">
    <property type="entry name" value="SusD-like_3"/>
    <property type="match status" value="1"/>
</dbReference>
<dbReference type="Gene3D" id="1.25.40.390">
    <property type="match status" value="1"/>
</dbReference>
<dbReference type="SUPFAM" id="SSF48452">
    <property type="entry name" value="TPR-like"/>
    <property type="match status" value="1"/>
</dbReference>
<dbReference type="OrthoDB" id="9783641at2"/>
<dbReference type="CDD" id="cd08977">
    <property type="entry name" value="SusD"/>
    <property type="match status" value="1"/>
</dbReference>
<accession>A0A110B0F8</accession>
<feature type="domain" description="RagB/SusD" evidence="6">
    <location>
        <begin position="259"/>
        <end position="497"/>
    </location>
</feature>
<gene>
    <name evidence="8" type="ORF">MgSA37_00619</name>
</gene>
<comment type="similarity">
    <text evidence="2">Belongs to the SusD family.</text>
</comment>
<dbReference type="InterPro" id="IPR011990">
    <property type="entry name" value="TPR-like_helical_dom_sf"/>
</dbReference>
<dbReference type="Pfam" id="PF07980">
    <property type="entry name" value="SusD_RagB"/>
    <property type="match status" value="1"/>
</dbReference>
<dbReference type="InterPro" id="IPR033985">
    <property type="entry name" value="SusD-like_N"/>
</dbReference>
<reference evidence="8 9" key="1">
    <citation type="submission" date="2015-12" db="EMBL/GenBank/DDBJ databases">
        <title>Genome sequence of Mucilaginibacter gotjawali.</title>
        <authorList>
            <person name="Lee J.S."/>
            <person name="Lee K.C."/>
            <person name="Kim K.K."/>
            <person name="Lee B.W."/>
        </authorList>
    </citation>
    <scope>NUCLEOTIDE SEQUENCE [LARGE SCALE GENOMIC DNA]</scope>
    <source>
        <strain evidence="8 9">SA3-7</strain>
    </source>
</reference>
<keyword evidence="5" id="KW-0998">Cell outer membrane</keyword>
<evidence type="ECO:0000259" key="6">
    <source>
        <dbReference type="Pfam" id="PF07980"/>
    </source>
</evidence>
<dbReference type="KEGG" id="mgot:MgSA37_00619"/>
<feature type="domain" description="SusD-like N-terminal" evidence="7">
    <location>
        <begin position="88"/>
        <end position="221"/>
    </location>
</feature>
<keyword evidence="4" id="KW-0472">Membrane</keyword>
<comment type="subcellular location">
    <subcellularLocation>
        <location evidence="1">Cell outer membrane</location>
    </subcellularLocation>
</comment>
<keyword evidence="9" id="KW-1185">Reference proteome</keyword>
<evidence type="ECO:0000259" key="7">
    <source>
        <dbReference type="Pfam" id="PF14322"/>
    </source>
</evidence>
<evidence type="ECO:0000256" key="5">
    <source>
        <dbReference type="ARBA" id="ARBA00023237"/>
    </source>
</evidence>
<evidence type="ECO:0000313" key="9">
    <source>
        <dbReference type="Proteomes" id="UP000218263"/>
    </source>
</evidence>
<name>A0A110B0F8_9SPHI</name>
<evidence type="ECO:0000313" key="8">
    <source>
        <dbReference type="EMBL" id="BAU52458.1"/>
    </source>
</evidence>
<evidence type="ECO:0000256" key="4">
    <source>
        <dbReference type="ARBA" id="ARBA00023136"/>
    </source>
</evidence>
<dbReference type="Proteomes" id="UP000218263">
    <property type="component" value="Chromosome"/>
</dbReference>
<evidence type="ECO:0000256" key="1">
    <source>
        <dbReference type="ARBA" id="ARBA00004442"/>
    </source>
</evidence>
<evidence type="ECO:0000256" key="3">
    <source>
        <dbReference type="ARBA" id="ARBA00022729"/>
    </source>
</evidence>
<protein>
    <submittedName>
        <fullName evidence="8">SusD family protein</fullName>
    </submittedName>
</protein>
<dbReference type="EMBL" id="AP017313">
    <property type="protein sequence ID" value="BAU52458.1"/>
    <property type="molecule type" value="Genomic_DNA"/>
</dbReference>
<evidence type="ECO:0000256" key="2">
    <source>
        <dbReference type="ARBA" id="ARBA00006275"/>
    </source>
</evidence>
<organism evidence="8 9">
    <name type="scientific">Mucilaginibacter gotjawali</name>
    <dbReference type="NCBI Taxonomy" id="1550579"/>
    <lineage>
        <taxon>Bacteria</taxon>
        <taxon>Pseudomonadati</taxon>
        <taxon>Bacteroidota</taxon>
        <taxon>Sphingobacteriia</taxon>
        <taxon>Sphingobacteriales</taxon>
        <taxon>Sphingobacteriaceae</taxon>
        <taxon>Mucilaginibacter</taxon>
    </lineage>
</organism>
<dbReference type="GO" id="GO:0009279">
    <property type="term" value="C:cell outer membrane"/>
    <property type="evidence" value="ECO:0007669"/>
    <property type="project" value="UniProtKB-SubCell"/>
</dbReference>
<keyword evidence="3" id="KW-0732">Signal</keyword>
<dbReference type="RefSeq" id="WP_096349782.1">
    <property type="nucleotide sequence ID" value="NZ_AP017313.1"/>
</dbReference>
<dbReference type="AlphaFoldDB" id="A0A110B0F8"/>